<dbReference type="RefSeq" id="WP_187465717.1">
    <property type="nucleotide sequence ID" value="NZ_JACSIT010000068.1"/>
</dbReference>
<name>A0A923PJ25_9BACT</name>
<reference evidence="2" key="1">
    <citation type="submission" date="2020-08" db="EMBL/GenBank/DDBJ databases">
        <title>Lewinella bacteria from marine environments.</title>
        <authorList>
            <person name="Zhong Y."/>
        </authorList>
    </citation>
    <scope>NUCLEOTIDE SEQUENCE</scope>
    <source>
        <strain evidence="2">KCTC 42187</strain>
    </source>
</reference>
<keyword evidence="1" id="KW-0732">Signal</keyword>
<organism evidence="2 3">
    <name type="scientific">Neolewinella lacunae</name>
    <dbReference type="NCBI Taxonomy" id="1517758"/>
    <lineage>
        <taxon>Bacteria</taxon>
        <taxon>Pseudomonadati</taxon>
        <taxon>Bacteroidota</taxon>
        <taxon>Saprospiria</taxon>
        <taxon>Saprospirales</taxon>
        <taxon>Lewinellaceae</taxon>
        <taxon>Neolewinella</taxon>
    </lineage>
</organism>
<accession>A0A923PJ25</accession>
<evidence type="ECO:0000256" key="1">
    <source>
        <dbReference type="SAM" id="SignalP"/>
    </source>
</evidence>
<comment type="caution">
    <text evidence="2">The sequence shown here is derived from an EMBL/GenBank/DDBJ whole genome shotgun (WGS) entry which is preliminary data.</text>
</comment>
<protein>
    <submittedName>
        <fullName evidence="2">T9SS type A sorting domain-containing protein</fullName>
    </submittedName>
</protein>
<sequence>MKVLQQSISFFLCLCIGLPVHAQDFVMTFVFTDANGNKDTVYTGAAEDASTSFDAQYDGPDISDTPINDDLDVRLTKLGGVWEIGYTSKRNIIQYNDANGSLITVNVISDNWPIEVSWSTVGVTNDPRIANSVFTENTPGFWGESNDTTAGLGFTPLNLGFGKPGVGSATIRRSGNSVTTSMGDTIYRYWIGFVQDNPNSTSPEVATPDQLTLYPNPATGSFLQLEGTLLGSGRALDLFDALGRHLRHYARIPQQLPVGELPPGWYVLRLQDRSGRYWTKQLLRQ</sequence>
<feature type="signal peptide" evidence="1">
    <location>
        <begin position="1"/>
        <end position="22"/>
    </location>
</feature>
<gene>
    <name evidence="2" type="ORF">H9S92_05515</name>
</gene>
<dbReference type="InterPro" id="IPR026444">
    <property type="entry name" value="Secre_tail"/>
</dbReference>
<proteinExistence type="predicted"/>
<dbReference type="AlphaFoldDB" id="A0A923PJ25"/>
<evidence type="ECO:0000313" key="3">
    <source>
        <dbReference type="Proteomes" id="UP000650081"/>
    </source>
</evidence>
<feature type="chain" id="PRO_5037586845" evidence="1">
    <location>
        <begin position="23"/>
        <end position="285"/>
    </location>
</feature>
<keyword evidence="3" id="KW-1185">Reference proteome</keyword>
<dbReference type="Proteomes" id="UP000650081">
    <property type="component" value="Unassembled WGS sequence"/>
</dbReference>
<dbReference type="EMBL" id="JACSIT010000068">
    <property type="protein sequence ID" value="MBC6993606.1"/>
    <property type="molecule type" value="Genomic_DNA"/>
</dbReference>
<evidence type="ECO:0000313" key="2">
    <source>
        <dbReference type="EMBL" id="MBC6993606.1"/>
    </source>
</evidence>
<dbReference type="NCBIfam" id="TIGR04183">
    <property type="entry name" value="Por_Secre_tail"/>
    <property type="match status" value="1"/>
</dbReference>